<dbReference type="Proteomes" id="UP000322873">
    <property type="component" value="Unassembled WGS sequence"/>
</dbReference>
<sequence length="99" mass="10958">MDTKSTTSTVLDPPYPFIQPFIHQISNNPPISFLPILPSIHPSIHPFLPIPISISESPSATSTSREEWDIVISQSSEMTKKEPTNQAAKKMKSRQPSSS</sequence>
<feature type="region of interest" description="Disordered" evidence="1">
    <location>
        <begin position="72"/>
        <end position="99"/>
    </location>
</feature>
<accession>A0A5M9K363</accession>
<gene>
    <name evidence="2" type="ORF">EYC84_005900</name>
</gene>
<protein>
    <submittedName>
        <fullName evidence="2">Uncharacterized protein</fullName>
    </submittedName>
</protein>
<evidence type="ECO:0000313" key="3">
    <source>
        <dbReference type="Proteomes" id="UP000322873"/>
    </source>
</evidence>
<keyword evidence="3" id="KW-1185">Reference proteome</keyword>
<evidence type="ECO:0000313" key="2">
    <source>
        <dbReference type="EMBL" id="KAA8574432.1"/>
    </source>
</evidence>
<comment type="caution">
    <text evidence="2">The sequence shown here is derived from an EMBL/GenBank/DDBJ whole genome shotgun (WGS) entry which is preliminary data.</text>
</comment>
<name>A0A5M9K363_MONFR</name>
<reference evidence="2 3" key="1">
    <citation type="submission" date="2019-06" db="EMBL/GenBank/DDBJ databases">
        <title>Genome Sequence of the Brown Rot Fungal Pathogen Monilinia fructicola.</title>
        <authorList>
            <person name="De Miccolis Angelini R.M."/>
            <person name="Landi L."/>
            <person name="Abate D."/>
            <person name="Pollastro S."/>
            <person name="Romanazzi G."/>
            <person name="Faretra F."/>
        </authorList>
    </citation>
    <scope>NUCLEOTIDE SEQUENCE [LARGE SCALE GENOMIC DNA]</scope>
    <source>
        <strain evidence="2 3">Mfrc123</strain>
    </source>
</reference>
<dbReference type="EMBL" id="VICG01000003">
    <property type="protein sequence ID" value="KAA8574432.1"/>
    <property type="molecule type" value="Genomic_DNA"/>
</dbReference>
<dbReference type="AlphaFoldDB" id="A0A5M9K363"/>
<proteinExistence type="predicted"/>
<evidence type="ECO:0000256" key="1">
    <source>
        <dbReference type="SAM" id="MobiDB-lite"/>
    </source>
</evidence>
<organism evidence="2 3">
    <name type="scientific">Monilinia fructicola</name>
    <name type="common">Brown rot fungus</name>
    <name type="synonym">Ciboria fructicola</name>
    <dbReference type="NCBI Taxonomy" id="38448"/>
    <lineage>
        <taxon>Eukaryota</taxon>
        <taxon>Fungi</taxon>
        <taxon>Dikarya</taxon>
        <taxon>Ascomycota</taxon>
        <taxon>Pezizomycotina</taxon>
        <taxon>Leotiomycetes</taxon>
        <taxon>Helotiales</taxon>
        <taxon>Sclerotiniaceae</taxon>
        <taxon>Monilinia</taxon>
    </lineage>
</organism>